<feature type="domain" description="C3H1-type" evidence="7">
    <location>
        <begin position="540"/>
        <end position="568"/>
    </location>
</feature>
<feature type="region of interest" description="Disordered" evidence="6">
    <location>
        <begin position="103"/>
        <end position="181"/>
    </location>
</feature>
<dbReference type="PANTHER" id="PTHR12547">
    <property type="entry name" value="CCCH ZINC FINGER/TIS11-RELATED"/>
    <property type="match status" value="1"/>
</dbReference>
<proteinExistence type="predicted"/>
<name>A0AA38PIB6_9AGAR</name>
<dbReference type="GO" id="GO:0003729">
    <property type="term" value="F:mRNA binding"/>
    <property type="evidence" value="ECO:0007669"/>
    <property type="project" value="InterPro"/>
</dbReference>
<organism evidence="8 9">
    <name type="scientific">Lentinula raphanica</name>
    <dbReference type="NCBI Taxonomy" id="153919"/>
    <lineage>
        <taxon>Eukaryota</taxon>
        <taxon>Fungi</taxon>
        <taxon>Dikarya</taxon>
        <taxon>Basidiomycota</taxon>
        <taxon>Agaricomycotina</taxon>
        <taxon>Agaricomycetes</taxon>
        <taxon>Agaricomycetidae</taxon>
        <taxon>Agaricales</taxon>
        <taxon>Marasmiineae</taxon>
        <taxon>Omphalotaceae</taxon>
        <taxon>Lentinula</taxon>
    </lineage>
</organism>
<gene>
    <name evidence="8" type="ORF">F5878DRAFT_314715</name>
</gene>
<dbReference type="InterPro" id="IPR036855">
    <property type="entry name" value="Znf_CCCH_sf"/>
</dbReference>
<comment type="caution">
    <text evidence="8">The sequence shown here is derived from an EMBL/GenBank/DDBJ whole genome shotgun (WGS) entry which is preliminary data.</text>
</comment>
<evidence type="ECO:0000259" key="7">
    <source>
        <dbReference type="PROSITE" id="PS50103"/>
    </source>
</evidence>
<dbReference type="SUPFAM" id="SSF90229">
    <property type="entry name" value="CCCH zinc finger"/>
    <property type="match status" value="2"/>
</dbReference>
<dbReference type="AlphaFoldDB" id="A0AA38PIB6"/>
<keyword evidence="9" id="KW-1185">Reference proteome</keyword>
<evidence type="ECO:0000313" key="9">
    <source>
        <dbReference type="Proteomes" id="UP001163846"/>
    </source>
</evidence>
<feature type="compositionally biased region" description="Polar residues" evidence="6">
    <location>
        <begin position="235"/>
        <end position="263"/>
    </location>
</feature>
<dbReference type="EMBL" id="MU805983">
    <property type="protein sequence ID" value="KAJ3843175.1"/>
    <property type="molecule type" value="Genomic_DNA"/>
</dbReference>
<feature type="domain" description="C3H1-type" evidence="7">
    <location>
        <begin position="502"/>
        <end position="530"/>
    </location>
</feature>
<feature type="zinc finger region" description="C3H1-type" evidence="5">
    <location>
        <begin position="540"/>
        <end position="568"/>
    </location>
</feature>
<keyword evidence="1 5" id="KW-0479">Metal-binding</keyword>
<dbReference type="FunFam" id="4.10.1000.10:FF:000001">
    <property type="entry name" value="zinc finger CCCH domain-containing protein 15-like"/>
    <property type="match status" value="1"/>
</dbReference>
<dbReference type="Pfam" id="PF00642">
    <property type="entry name" value="zf-CCCH"/>
    <property type="match status" value="2"/>
</dbReference>
<keyword evidence="4 5" id="KW-0862">Zinc</keyword>
<keyword evidence="3 5" id="KW-0863">Zinc-finger</keyword>
<evidence type="ECO:0000256" key="5">
    <source>
        <dbReference type="PROSITE-ProRule" id="PRU00723"/>
    </source>
</evidence>
<dbReference type="InterPro" id="IPR000571">
    <property type="entry name" value="Znf_CCCH"/>
</dbReference>
<feature type="compositionally biased region" description="Polar residues" evidence="6">
    <location>
        <begin position="620"/>
        <end position="638"/>
    </location>
</feature>
<dbReference type="SMART" id="SM00356">
    <property type="entry name" value="ZnF_C3H1"/>
    <property type="match status" value="2"/>
</dbReference>
<evidence type="ECO:0000256" key="6">
    <source>
        <dbReference type="SAM" id="MobiDB-lite"/>
    </source>
</evidence>
<protein>
    <recommendedName>
        <fullName evidence="7">C3H1-type domain-containing protein</fullName>
    </recommendedName>
</protein>
<sequence>MHEALTTSTKNYAPDELLPPIYITNRSQLTDSLDWQPDRQALENWPPRRTSPLGFQKLSISKPMSSHPDNVINRDSRWYFDPDGHFVAEALANGIARLDMGDASGEATDDAPIRTPPKNKLATAVLPDTSPLETNSIPSTDSSPKASDHQIVVSHSRGSSTDTTASSQNSATSSTSNTMLAHAPLKSGSINETKERPHSFSGGLSSADLRRLQQTNEGSPDDTNQQQWTTNYSSGEQLSYPSLVPNNQNVHHRSQTQVHQGPQNLKRDITSPSNRDVTSPIDYSAQARNFNAPLQPGAASNMPPTSPPYVQGRSGNVSVPYRQPPRGFAPQQGLPIPSPGYAPNGQIPLGNSQQIYDMMPPGSAAHDPAHPALSRVQQQHNVFPRAHHHSASDPTAIRDPAAIAMLNNGMPPFPAGMFPANLGGAPPPQMPMYSPPFYGAQDAYRSDPAVAAAQLMANRIQAQYTGGQYVTIPPQLDGGMSSPASSVGNQNGPSANNRKLGLYKTELCRSWEEKGTCRYAGKCQFAHGEEELRKVSRHPKYKTEICRTFWVSGSCPYGKRCCFIHTELPNPGQTPPGQQTDIAPPPPPRPDGRERSPSTNSDPNEAVSLLARISAKRTQDTGSNTSSTPVDMTNNTNFQFGGAQKQRLKVDTSVDRMKGQNKSAYPTFASNGVLMAAPDNISAKSPAPVTAGPDLGRHNNARMEIVGYNQRMNKTPPTNVRHTTTGSEDISYQASQSMAGNSYPLPAGDGNPIVPRVNGHVRAGSAGNWGNFTSNRPSTQFPLSAYPRGPSPAGEGHINSPWTTTEIAMGPSRLNEKAWV</sequence>
<reference evidence="8" key="1">
    <citation type="submission" date="2022-08" db="EMBL/GenBank/DDBJ databases">
        <authorList>
            <consortium name="DOE Joint Genome Institute"/>
            <person name="Min B."/>
            <person name="Riley R."/>
            <person name="Sierra-Patev S."/>
            <person name="Naranjo-Ortiz M."/>
            <person name="Looney B."/>
            <person name="Konkel Z."/>
            <person name="Slot J.C."/>
            <person name="Sakamoto Y."/>
            <person name="Steenwyk J.L."/>
            <person name="Rokas A."/>
            <person name="Carro J."/>
            <person name="Camarero S."/>
            <person name="Ferreira P."/>
            <person name="Molpeceres G."/>
            <person name="Ruiz-Duenas F.J."/>
            <person name="Serrano A."/>
            <person name="Henrissat B."/>
            <person name="Drula E."/>
            <person name="Hughes K.W."/>
            <person name="Mata J.L."/>
            <person name="Ishikawa N.K."/>
            <person name="Vargas-Isla R."/>
            <person name="Ushijima S."/>
            <person name="Smith C.A."/>
            <person name="Ahrendt S."/>
            <person name="Andreopoulos W."/>
            <person name="He G."/>
            <person name="Labutti K."/>
            <person name="Lipzen A."/>
            <person name="Ng V."/>
            <person name="Sandor L."/>
            <person name="Barry K."/>
            <person name="Martinez A.T."/>
            <person name="Xiao Y."/>
            <person name="Gibbons J.G."/>
            <person name="Terashima K."/>
            <person name="Hibbett D.S."/>
            <person name="Grigoriev I.V."/>
        </authorList>
    </citation>
    <scope>NUCLEOTIDE SEQUENCE</scope>
    <source>
        <strain evidence="8">TFB9207</strain>
    </source>
</reference>
<evidence type="ECO:0000256" key="4">
    <source>
        <dbReference type="ARBA" id="ARBA00022833"/>
    </source>
</evidence>
<dbReference type="GO" id="GO:0008270">
    <property type="term" value="F:zinc ion binding"/>
    <property type="evidence" value="ECO:0007669"/>
    <property type="project" value="UniProtKB-KW"/>
</dbReference>
<feature type="region of interest" description="Disordered" evidence="6">
    <location>
        <begin position="570"/>
        <end position="638"/>
    </location>
</feature>
<feature type="zinc finger region" description="C3H1-type" evidence="5">
    <location>
        <begin position="502"/>
        <end position="530"/>
    </location>
</feature>
<accession>A0AA38PIB6</accession>
<feature type="compositionally biased region" description="Polar residues" evidence="6">
    <location>
        <begin position="131"/>
        <end position="145"/>
    </location>
</feature>
<evidence type="ECO:0000313" key="8">
    <source>
        <dbReference type="EMBL" id="KAJ3843175.1"/>
    </source>
</evidence>
<dbReference type="InterPro" id="IPR045877">
    <property type="entry name" value="ZFP36-like"/>
</dbReference>
<dbReference type="FunFam" id="4.10.1000.10:FF:000002">
    <property type="entry name" value="Zinc finger protein 36, C3H1 type-like 1"/>
    <property type="match status" value="1"/>
</dbReference>
<evidence type="ECO:0000256" key="3">
    <source>
        <dbReference type="ARBA" id="ARBA00022771"/>
    </source>
</evidence>
<keyword evidence="2" id="KW-0677">Repeat</keyword>
<evidence type="ECO:0000256" key="2">
    <source>
        <dbReference type="ARBA" id="ARBA00022737"/>
    </source>
</evidence>
<dbReference type="PANTHER" id="PTHR12547:SF18">
    <property type="entry name" value="PROTEIN TIS11"/>
    <property type="match status" value="1"/>
</dbReference>
<dbReference type="PROSITE" id="PS50103">
    <property type="entry name" value="ZF_C3H1"/>
    <property type="match status" value="2"/>
</dbReference>
<dbReference type="Proteomes" id="UP001163846">
    <property type="component" value="Unassembled WGS sequence"/>
</dbReference>
<dbReference type="Gene3D" id="4.10.1000.10">
    <property type="entry name" value="Zinc finger, CCCH-type"/>
    <property type="match status" value="2"/>
</dbReference>
<feature type="region of interest" description="Disordered" evidence="6">
    <location>
        <begin position="235"/>
        <end position="279"/>
    </location>
</feature>
<feature type="compositionally biased region" description="Low complexity" evidence="6">
    <location>
        <begin position="159"/>
        <end position="178"/>
    </location>
</feature>
<evidence type="ECO:0000256" key="1">
    <source>
        <dbReference type="ARBA" id="ARBA00022723"/>
    </source>
</evidence>